<dbReference type="Pfam" id="PF03142">
    <property type="entry name" value="Chitin_synth_2"/>
    <property type="match status" value="1"/>
</dbReference>
<feature type="transmembrane region" description="Helical" evidence="9">
    <location>
        <begin position="74"/>
        <end position="95"/>
    </location>
</feature>
<feature type="region of interest" description="Disordered" evidence="8">
    <location>
        <begin position="1602"/>
        <end position="1641"/>
    </location>
</feature>
<dbReference type="EMBL" id="CAJNOC010000485">
    <property type="protein sequence ID" value="CAF0767477.1"/>
    <property type="molecule type" value="Genomic_DNA"/>
</dbReference>
<keyword evidence="12" id="KW-1185">Reference proteome</keyword>
<feature type="transmembrane region" description="Helical" evidence="9">
    <location>
        <begin position="441"/>
        <end position="461"/>
    </location>
</feature>
<feature type="domain" description="Chitin synthase chs-1/2 N-terminal putative transporter" evidence="10">
    <location>
        <begin position="27"/>
        <end position="204"/>
    </location>
</feature>
<dbReference type="PANTHER" id="PTHR22914">
    <property type="entry name" value="CHITIN SYNTHASE"/>
    <property type="match status" value="1"/>
</dbReference>
<sequence>MAYGMDTGQLESPADRYGKGSKFYKNTKRVLKVLAYFFYFLLVLCSAVASKGSFLLMTQSLGNPKQERQYASRWSMLITAAICIPYIFIFMESIAHSLFRNRKGPSIFDIMIVFFVEGIHSFGLSLLVFRVLPSCDVVRAVLLMNCLCIVPGFCKIMFSKNSAGAVGKAMIVFIDFLALVAQCTVFFVITGTEYTAFIEKSMFTTTASPSNDAKQVDVSDPFADRQMGDEKPKWKGSWEAPFALIFTSIAWWENYVDRDIKFGCINMPFATYKRHLQSVRSKVNIGASLWKIALTITFSFVMLPSKKFENAFVKMPIISEVAATTPVSSNSDSNFDFGGLDTDADALIGHNLNKRQDNFFQTTTALMSVAMHLESVLTVPNNAWNNPTTPNLFDFIAVKEKTADDYWKTISPFVPFIVHFFATGLCYYFSKSACKMCMQKMAFALPLTLATPVTIGIYLAICNGGIDRIDFIKDMMYWECSETFTKGNLKWQLIFGLGLWWLSEIWIAVHAWFPENKRLASTEVLFVTPQYDSALIEQSLLLNRRRNEKEYSKRKLEEHFEELDIVDGISALESDKQFDVVPKLYLCGTLWHETRSEMIQILKSIMRMDIDQSARKKAKEYFNIIDPDYYEIESHIFFDDAFEKNDKGEKTINSFVKELIGAIDKAASIVHDIEGMKMTAPIKSPTPYGGRLTWKLPGGNLLIVHLKDKKRVLKRKRWSMVMYMYYLLGYRLLGKCEDRLQALYKMVEEDPRRRKHRRHIAQNEELHIYYKDVLGPKLLIEAENTYILTMDGDVDFGPDSVRMLIDRMKKNKKVGAACGRIHPIGTGPLIWFQKMEYAISYWLQKTTEHSLGCVLCAPGCFCLYRASALMDDNVMAMFAKKPEEPDDILLQDLGEDRWLSRLLIEQGYKVEYCAASDAYTHAPETITEYFNQRRRWIPSTLGNTVCFLKNYRRTIRVNDNVSFLCVLYHMSFLASYILSPATITIAIADAFNATTDIDMWGSFILACLPAVIFLVVCYQDWKEEIKIGFAAMLGTYYSILMMIVVVGTIVRVVDGSWKTTAVLFLLIMAVIFFLTAICHPFELDCVKPSFLFFLCIPASYILIIIYSLTNMNQTNWGTRDNVYVPQKRKKINLDENDVKELEKQLSDAKANNELVNKIEELLEQGASNSQDELLLQILAALERLEMKETIDKQLENGVDVEKLIENQYNNNGVGNNANLANLLNGLNNQNKNENEDNPSAFWLTQEEVLKFSDCVELVDSEKVFWKKLIKKYLTVDKLEPPAKHKLQVSLNEMRDRGVFAFFMLNALWIAFVFPVLLAQDRLKDMLYIPIPIPSLYYQPVLIEPLGVLHLAFFTFISLVQFFSMLCHRYNTFQHILASTKLRSNIHEGMRIEDIIDTVKMLQQIKPIDEEAEPMPDYSDEEIDKASDDASESDEVMINGKPVNDIDNQNYDSNFLRQRLNKHGHDNPAFIDDYDSKPYGDGRSKSDERMLEKSKSADPNAQKRNRRSRRLQKKNSLDVNFRRRFSMLRDGNAAANNIYNESISGFNGIDLDMSVNGIGGGPMGRESRASGMFGPRASSTNMSNNKIIDKRFNKMIFNMHGIPVSGNISSNKKQKETNQSENEQPKKKDKKKKNQNVVEEHV</sequence>
<dbReference type="PANTHER" id="PTHR22914:SF42">
    <property type="entry name" value="CHITIN SYNTHASE"/>
    <property type="match status" value="1"/>
</dbReference>
<organism evidence="11 12">
    <name type="scientific">Brachionus calyciflorus</name>
    <dbReference type="NCBI Taxonomy" id="104777"/>
    <lineage>
        <taxon>Eukaryota</taxon>
        <taxon>Metazoa</taxon>
        <taxon>Spiralia</taxon>
        <taxon>Gnathifera</taxon>
        <taxon>Rotifera</taxon>
        <taxon>Eurotatoria</taxon>
        <taxon>Monogononta</taxon>
        <taxon>Pseudotrocha</taxon>
        <taxon>Ploima</taxon>
        <taxon>Brachionidae</taxon>
        <taxon>Brachionus</taxon>
    </lineage>
</organism>
<name>A0A813QIQ4_9BILA</name>
<feature type="transmembrane region" description="Helical" evidence="9">
    <location>
        <begin position="410"/>
        <end position="429"/>
    </location>
</feature>
<evidence type="ECO:0000256" key="5">
    <source>
        <dbReference type="ARBA" id="ARBA00022989"/>
    </source>
</evidence>
<feature type="transmembrane region" description="Helical" evidence="9">
    <location>
        <begin position="1298"/>
        <end position="1317"/>
    </location>
</feature>
<dbReference type="GO" id="GO:0071944">
    <property type="term" value="C:cell periphery"/>
    <property type="evidence" value="ECO:0007669"/>
    <property type="project" value="TreeGrafter"/>
</dbReference>
<feature type="transmembrane region" description="Helical" evidence="9">
    <location>
        <begin position="1345"/>
        <end position="1366"/>
    </location>
</feature>
<dbReference type="EC" id="2.4.1.16" evidence="2"/>
<evidence type="ECO:0000256" key="9">
    <source>
        <dbReference type="SAM" id="Phobius"/>
    </source>
</evidence>
<evidence type="ECO:0000313" key="12">
    <source>
        <dbReference type="Proteomes" id="UP000663879"/>
    </source>
</evidence>
<dbReference type="GO" id="GO:0004100">
    <property type="term" value="F:chitin synthase activity"/>
    <property type="evidence" value="ECO:0007669"/>
    <property type="project" value="UniProtKB-EC"/>
</dbReference>
<feature type="transmembrane region" description="Helical" evidence="9">
    <location>
        <begin position="283"/>
        <end position="303"/>
    </location>
</feature>
<keyword evidence="3" id="KW-0808">Transferase</keyword>
<evidence type="ECO:0000256" key="7">
    <source>
        <dbReference type="SAM" id="Coils"/>
    </source>
</evidence>
<feature type="compositionally biased region" description="Basic residues" evidence="8">
    <location>
        <begin position="1502"/>
        <end position="1512"/>
    </location>
</feature>
<evidence type="ECO:0000256" key="2">
    <source>
        <dbReference type="ARBA" id="ARBA00012543"/>
    </source>
</evidence>
<dbReference type="OrthoDB" id="370884at2759"/>
<dbReference type="Pfam" id="PF23000">
    <property type="entry name" value="ChitinSynthase_IV_N"/>
    <property type="match status" value="1"/>
</dbReference>
<feature type="compositionally biased region" description="Acidic residues" evidence="8">
    <location>
        <begin position="1409"/>
        <end position="1434"/>
    </location>
</feature>
<feature type="transmembrane region" description="Helical" evidence="9">
    <location>
        <begin position="170"/>
        <end position="189"/>
    </location>
</feature>
<evidence type="ECO:0000256" key="3">
    <source>
        <dbReference type="ARBA" id="ARBA00022676"/>
    </source>
</evidence>
<dbReference type="InterPro" id="IPR004835">
    <property type="entry name" value="Chitin_synth"/>
</dbReference>
<dbReference type="Gene3D" id="3.90.550.10">
    <property type="entry name" value="Spore Coat Polysaccharide Biosynthesis Protein SpsA, Chain A"/>
    <property type="match status" value="1"/>
</dbReference>
<comment type="caution">
    <text evidence="11">The sequence shown here is derived from an EMBL/GenBank/DDBJ whole genome shotgun (WGS) entry which is preliminary data.</text>
</comment>
<feature type="compositionally biased region" description="Basic and acidic residues" evidence="8">
    <location>
        <begin position="1612"/>
        <end position="1625"/>
    </location>
</feature>
<feature type="compositionally biased region" description="Basic and acidic residues" evidence="8">
    <location>
        <begin position="1473"/>
        <end position="1495"/>
    </location>
</feature>
<keyword evidence="4 9" id="KW-0812">Transmembrane</keyword>
<proteinExistence type="predicted"/>
<evidence type="ECO:0000256" key="8">
    <source>
        <dbReference type="SAM" id="MobiDB-lite"/>
    </source>
</evidence>
<feature type="transmembrane region" description="Helical" evidence="9">
    <location>
        <begin position="1027"/>
        <end position="1050"/>
    </location>
</feature>
<accession>A0A813QIQ4</accession>
<feature type="transmembrane region" description="Helical" evidence="9">
    <location>
        <begin position="966"/>
        <end position="988"/>
    </location>
</feature>
<dbReference type="SUPFAM" id="SSF53448">
    <property type="entry name" value="Nucleotide-diphospho-sugar transferases"/>
    <property type="match status" value="1"/>
</dbReference>
<evidence type="ECO:0000256" key="4">
    <source>
        <dbReference type="ARBA" id="ARBA00022692"/>
    </source>
</evidence>
<keyword evidence="3" id="KW-0328">Glycosyltransferase</keyword>
<feature type="region of interest" description="Disordered" evidence="8">
    <location>
        <begin position="1409"/>
        <end position="1449"/>
    </location>
</feature>
<keyword evidence="6 9" id="KW-0472">Membrane</keyword>
<evidence type="ECO:0000313" key="11">
    <source>
        <dbReference type="EMBL" id="CAF0767477.1"/>
    </source>
</evidence>
<feature type="coiled-coil region" evidence="7">
    <location>
        <begin position="1124"/>
        <end position="1158"/>
    </location>
</feature>
<feature type="region of interest" description="Disordered" evidence="8">
    <location>
        <begin position="1465"/>
        <end position="1514"/>
    </location>
</feature>
<feature type="transmembrane region" description="Helical" evidence="9">
    <location>
        <begin position="33"/>
        <end position="54"/>
    </location>
</feature>
<feature type="transmembrane region" description="Helical" evidence="9">
    <location>
        <begin position="1000"/>
        <end position="1021"/>
    </location>
</feature>
<feature type="transmembrane region" description="Helical" evidence="9">
    <location>
        <begin position="1089"/>
        <end position="1109"/>
    </location>
</feature>
<comment type="subcellular location">
    <subcellularLocation>
        <location evidence="1">Membrane</location>
        <topology evidence="1">Multi-pass membrane protein</topology>
    </subcellularLocation>
</comment>
<dbReference type="InterPro" id="IPR055120">
    <property type="entry name" value="Chs-1/2_IV_N"/>
</dbReference>
<evidence type="ECO:0000256" key="6">
    <source>
        <dbReference type="ARBA" id="ARBA00023136"/>
    </source>
</evidence>
<reference evidence="11" key="1">
    <citation type="submission" date="2021-02" db="EMBL/GenBank/DDBJ databases">
        <authorList>
            <person name="Nowell W R."/>
        </authorList>
    </citation>
    <scope>NUCLEOTIDE SEQUENCE</scope>
    <source>
        <strain evidence="11">Ploen Becks lab</strain>
    </source>
</reference>
<feature type="transmembrane region" description="Helical" evidence="9">
    <location>
        <begin position="137"/>
        <end position="158"/>
    </location>
</feature>
<dbReference type="GO" id="GO:0016020">
    <property type="term" value="C:membrane"/>
    <property type="evidence" value="ECO:0007669"/>
    <property type="project" value="UniProtKB-SubCell"/>
</dbReference>
<feature type="transmembrane region" description="Helical" evidence="9">
    <location>
        <begin position="1062"/>
        <end position="1083"/>
    </location>
</feature>
<evidence type="ECO:0000256" key="1">
    <source>
        <dbReference type="ARBA" id="ARBA00004141"/>
    </source>
</evidence>
<protein>
    <recommendedName>
        <fullName evidence="2">chitin synthase</fullName>
        <ecNumber evidence="2">2.4.1.16</ecNumber>
    </recommendedName>
</protein>
<gene>
    <name evidence="11" type="ORF">OXX778_LOCUS4770</name>
</gene>
<dbReference type="Proteomes" id="UP000663879">
    <property type="component" value="Unassembled WGS sequence"/>
</dbReference>
<dbReference type="GO" id="GO:0006031">
    <property type="term" value="P:chitin biosynthetic process"/>
    <property type="evidence" value="ECO:0007669"/>
    <property type="project" value="TreeGrafter"/>
</dbReference>
<feature type="transmembrane region" description="Helical" evidence="9">
    <location>
        <begin position="107"/>
        <end position="131"/>
    </location>
</feature>
<keyword evidence="7" id="KW-0175">Coiled coil</keyword>
<evidence type="ECO:0000259" key="10">
    <source>
        <dbReference type="Pfam" id="PF23000"/>
    </source>
</evidence>
<keyword evidence="5 9" id="KW-1133">Transmembrane helix</keyword>
<dbReference type="InterPro" id="IPR029044">
    <property type="entry name" value="Nucleotide-diphossugar_trans"/>
</dbReference>